<evidence type="ECO:0000313" key="2">
    <source>
        <dbReference type="Proteomes" id="UP000002640"/>
    </source>
</evidence>
<dbReference type="OMA" id="MESGAHE"/>
<dbReference type="Proteomes" id="UP000002640">
    <property type="component" value="Unassembled WGS sequence"/>
</dbReference>
<keyword evidence="2" id="KW-1185">Reference proteome</keyword>
<feature type="non-terminal residue" evidence="1">
    <location>
        <position position="98"/>
    </location>
</feature>
<dbReference type="GeneID" id="20650309"/>
<name>G5AHQ6_PHYSP</name>
<dbReference type="AlphaFoldDB" id="G5AHQ6"/>
<sequence>TPPMPTSDTEMLLDSFKIFKVVKSLFVLCGLCSHAASHTMRVRLPTCKCPTCAAVVPFTLCPCRGKMLAYQHINRLPVEEAGMQVSSEPSPPRPRLYY</sequence>
<feature type="non-terminal residue" evidence="1">
    <location>
        <position position="1"/>
    </location>
</feature>
<dbReference type="InParanoid" id="G5AHQ6"/>
<dbReference type="EMBL" id="JH159171">
    <property type="protein sequence ID" value="EGZ04977.1"/>
    <property type="molecule type" value="Genomic_DNA"/>
</dbReference>
<accession>G5AHQ6</accession>
<dbReference type="RefSeq" id="XP_009539607.1">
    <property type="nucleotide sequence ID" value="XM_009541312.1"/>
</dbReference>
<evidence type="ECO:0000313" key="1">
    <source>
        <dbReference type="EMBL" id="EGZ04977.1"/>
    </source>
</evidence>
<organism evidence="1 2">
    <name type="scientific">Phytophthora sojae (strain P6497)</name>
    <name type="common">Soybean stem and root rot agent</name>
    <name type="synonym">Phytophthora megasperma f. sp. glycines</name>
    <dbReference type="NCBI Taxonomy" id="1094619"/>
    <lineage>
        <taxon>Eukaryota</taxon>
        <taxon>Sar</taxon>
        <taxon>Stramenopiles</taxon>
        <taxon>Oomycota</taxon>
        <taxon>Peronosporomycetes</taxon>
        <taxon>Peronosporales</taxon>
        <taxon>Peronosporaceae</taxon>
        <taxon>Phytophthora</taxon>
    </lineage>
</organism>
<protein>
    <submittedName>
        <fullName evidence="1">Uncharacterized protein</fullName>
    </submittedName>
</protein>
<dbReference type="KEGG" id="psoj:PHYSODRAFT_367085"/>
<proteinExistence type="predicted"/>
<gene>
    <name evidence="1" type="ORF">PHYSODRAFT_367085</name>
</gene>
<reference evidence="1 2" key="1">
    <citation type="journal article" date="2006" name="Science">
        <title>Phytophthora genome sequences uncover evolutionary origins and mechanisms of pathogenesis.</title>
        <authorList>
            <person name="Tyler B.M."/>
            <person name="Tripathy S."/>
            <person name="Zhang X."/>
            <person name="Dehal P."/>
            <person name="Jiang R.H."/>
            <person name="Aerts A."/>
            <person name="Arredondo F.D."/>
            <person name="Baxter L."/>
            <person name="Bensasson D."/>
            <person name="Beynon J.L."/>
            <person name="Chapman J."/>
            <person name="Damasceno C.M."/>
            <person name="Dorrance A.E."/>
            <person name="Dou D."/>
            <person name="Dickerman A.W."/>
            <person name="Dubchak I.L."/>
            <person name="Garbelotto M."/>
            <person name="Gijzen M."/>
            <person name="Gordon S.G."/>
            <person name="Govers F."/>
            <person name="Grunwald N.J."/>
            <person name="Huang W."/>
            <person name="Ivors K.L."/>
            <person name="Jones R.W."/>
            <person name="Kamoun S."/>
            <person name="Krampis K."/>
            <person name="Lamour K.H."/>
            <person name="Lee M.K."/>
            <person name="McDonald W.H."/>
            <person name="Medina M."/>
            <person name="Meijer H.J."/>
            <person name="Nordberg E.K."/>
            <person name="Maclean D.J."/>
            <person name="Ospina-Giraldo M.D."/>
            <person name="Morris P.F."/>
            <person name="Phuntumart V."/>
            <person name="Putnam N.H."/>
            <person name="Rash S."/>
            <person name="Rose J.K."/>
            <person name="Sakihama Y."/>
            <person name="Salamov A.A."/>
            <person name="Savidor A."/>
            <person name="Scheuring C.F."/>
            <person name="Smith B.M."/>
            <person name="Sobral B.W."/>
            <person name="Terry A."/>
            <person name="Torto-Alalibo T.A."/>
            <person name="Win J."/>
            <person name="Xu Z."/>
            <person name="Zhang H."/>
            <person name="Grigoriev I.V."/>
            <person name="Rokhsar D.S."/>
            <person name="Boore J.L."/>
        </authorList>
    </citation>
    <scope>NUCLEOTIDE SEQUENCE [LARGE SCALE GENOMIC DNA]</scope>
    <source>
        <strain evidence="1 2">P6497</strain>
    </source>
</reference>